<accession>A0A395I2S8</accession>
<dbReference type="GO" id="GO:0010008">
    <property type="term" value="C:endosome membrane"/>
    <property type="evidence" value="ECO:0007669"/>
    <property type="project" value="UniProtKB-SubCell"/>
</dbReference>
<evidence type="ECO:0000313" key="14">
    <source>
        <dbReference type="Proteomes" id="UP000248961"/>
    </source>
</evidence>
<evidence type="ECO:0000256" key="5">
    <source>
        <dbReference type="ARBA" id="ARBA00022583"/>
    </source>
</evidence>
<reference evidence="13 14" key="1">
    <citation type="submission" date="2018-02" db="EMBL/GenBank/DDBJ databases">
        <title>The genomes of Aspergillus section Nigri reveals drivers in fungal speciation.</title>
        <authorList>
            <consortium name="DOE Joint Genome Institute"/>
            <person name="Vesth T.C."/>
            <person name="Nybo J."/>
            <person name="Theobald S."/>
            <person name="Brandl J."/>
            <person name="Frisvad J.C."/>
            <person name="Nielsen K.F."/>
            <person name="Lyhne E.K."/>
            <person name="Kogle M.E."/>
            <person name="Kuo A."/>
            <person name="Riley R."/>
            <person name="Clum A."/>
            <person name="Nolan M."/>
            <person name="Lipzen A."/>
            <person name="Salamov A."/>
            <person name="Henrissat B."/>
            <person name="Wiebenga A."/>
            <person name="De vries R.P."/>
            <person name="Grigoriev I.V."/>
            <person name="Mortensen U.H."/>
            <person name="Andersen M.R."/>
            <person name="Baker S.E."/>
        </authorList>
    </citation>
    <scope>NUCLEOTIDE SEQUENCE [LARGE SCALE GENOMIC DNA]</scope>
    <source>
        <strain evidence="13 14">CBS 101889</strain>
    </source>
</reference>
<dbReference type="GO" id="GO:0030479">
    <property type="term" value="C:actin cortical patch"/>
    <property type="evidence" value="ECO:0007669"/>
    <property type="project" value="UniProtKB-SubCell"/>
</dbReference>
<proteinExistence type="predicted"/>
<dbReference type="SMART" id="SM00027">
    <property type="entry name" value="EH"/>
    <property type="match status" value="1"/>
</dbReference>
<feature type="region of interest" description="Disordered" evidence="10">
    <location>
        <begin position="343"/>
        <end position="431"/>
    </location>
</feature>
<keyword evidence="8" id="KW-0963">Cytoplasm</keyword>
<evidence type="ECO:0000256" key="6">
    <source>
        <dbReference type="ARBA" id="ARBA00022753"/>
    </source>
</evidence>
<dbReference type="STRING" id="1450537.A0A395I2S8"/>
<dbReference type="GO" id="GO:0005886">
    <property type="term" value="C:plasma membrane"/>
    <property type="evidence" value="ECO:0007669"/>
    <property type="project" value="UniProtKB-SubCell"/>
</dbReference>
<dbReference type="Gene3D" id="1.10.238.10">
    <property type="entry name" value="EF-hand"/>
    <property type="match status" value="1"/>
</dbReference>
<comment type="subunit">
    <text evidence="4">Component of the PAN1 actin cytoskeleton-regulatory complex.</text>
</comment>
<protein>
    <recommendedName>
        <fullName evidence="15">EH domain-containing protein</fullName>
    </recommendedName>
</protein>
<sequence length="553" mass="60141">MASSTPALDRRLPPHVSPSQATSQATSAVTALQGATAAFNARSANRHPPVVSHRSGPPRGSVTMNYHASDRASLRSNQSPETPESGSVKDKIGKFSAYGHPSDTRDSSHLVLGNVGALRPRTPQRIAAQLAAGRTTPGKKPPPTPSSSSASINLPMRPGGERDRPQLLAPKPVWATAASKASFDKILRDEQDPRLGNKQVERKPVRPGSAVSDFAQLAATKSRPPPVPRKPCLNPPGINAPSGSEKPKDLPSSRPSLPSRDSSKTNEQAPLLPPRPSETSSLKSDLASHRVLLSSSDARARPSSPSSASLYAKSVTNSTPSLLDSTSGLSEGVLSDAIVASSLASTRASQQRKTSPPPPPPRRRPRSRSIVHLGHTKKHDHLQSSSPPTVLRQTLRQPSSSDEEEGYRQHKHLIRKHPHKHHEGDRKRWRSEVSEKERKKYEGVWAANKGLLVPSPSQIPPGLLPRDASEMVVNLVVRDIWSRSDLPQHVLEQIWNLVDRQKNGLLDREEFVVGMWLIDQQLKGHKLPVRVPDSVWYSVKRISGIKIHALPPS</sequence>
<feature type="domain" description="EF-hand" evidence="12">
    <location>
        <begin position="486"/>
        <end position="521"/>
    </location>
</feature>
<dbReference type="Pfam" id="PF12763">
    <property type="entry name" value="EH"/>
    <property type="match status" value="1"/>
</dbReference>
<evidence type="ECO:0000256" key="7">
    <source>
        <dbReference type="ARBA" id="ARBA00023203"/>
    </source>
</evidence>
<evidence type="ECO:0000256" key="9">
    <source>
        <dbReference type="ARBA" id="ARBA00025194"/>
    </source>
</evidence>
<evidence type="ECO:0000256" key="3">
    <source>
        <dbReference type="ARBA" id="ARBA00004413"/>
    </source>
</evidence>
<evidence type="ECO:0000259" key="12">
    <source>
        <dbReference type="PROSITE" id="PS50222"/>
    </source>
</evidence>
<dbReference type="GO" id="GO:0006897">
    <property type="term" value="P:endocytosis"/>
    <property type="evidence" value="ECO:0007669"/>
    <property type="project" value="UniProtKB-KW"/>
</dbReference>
<evidence type="ECO:0000256" key="4">
    <source>
        <dbReference type="ARBA" id="ARBA00011159"/>
    </source>
</evidence>
<keyword evidence="5" id="KW-0254">Endocytosis</keyword>
<dbReference type="EMBL" id="KZ824276">
    <property type="protein sequence ID" value="RAL13973.1"/>
    <property type="molecule type" value="Genomic_DNA"/>
</dbReference>
<feature type="compositionally biased region" description="Basic residues" evidence="10">
    <location>
        <begin position="409"/>
        <end position="421"/>
    </location>
</feature>
<keyword evidence="8" id="KW-0206">Cytoskeleton</keyword>
<feature type="compositionally biased region" description="Polar residues" evidence="10">
    <location>
        <begin position="343"/>
        <end position="354"/>
    </location>
</feature>
<dbReference type="InterPro" id="IPR002048">
    <property type="entry name" value="EF_hand_dom"/>
</dbReference>
<comment type="function">
    <text evidence="9">Component of the PAN1 actin cytoskeleton-regulatory complex required for the internalization of endosomes during actin-coupled endocytosis. The complex links the site of endocytosis to the cell membrane-associated actin cytoskeleton. Mediates uptake of external molecules and vacuolar degradation of plasma membrane proteins. Plays a role in the proper organization of the cell membrane-associated actin cytoskeleton and promotes its destabilization.</text>
</comment>
<dbReference type="Proteomes" id="UP000248961">
    <property type="component" value="Unassembled WGS sequence"/>
</dbReference>
<dbReference type="GO" id="GO:0003779">
    <property type="term" value="F:actin binding"/>
    <property type="evidence" value="ECO:0007669"/>
    <property type="project" value="UniProtKB-KW"/>
</dbReference>
<evidence type="ECO:0008006" key="15">
    <source>
        <dbReference type="Google" id="ProtNLM"/>
    </source>
</evidence>
<gene>
    <name evidence="13" type="ORF">BO97DRAFT_387165</name>
</gene>
<evidence type="ECO:0000313" key="13">
    <source>
        <dbReference type="EMBL" id="RAL13973.1"/>
    </source>
</evidence>
<feature type="compositionally biased region" description="Polar residues" evidence="10">
    <location>
        <begin position="383"/>
        <end position="400"/>
    </location>
</feature>
<evidence type="ECO:0000259" key="11">
    <source>
        <dbReference type="PROSITE" id="PS50031"/>
    </source>
</evidence>
<keyword evidence="6" id="KW-0967">Endosome</keyword>
<dbReference type="OrthoDB" id="10045710at2759"/>
<feature type="region of interest" description="Disordered" evidence="10">
    <location>
        <begin position="1"/>
        <end position="328"/>
    </location>
</feature>
<feature type="compositionally biased region" description="Basic and acidic residues" evidence="10">
    <location>
        <begin position="422"/>
        <end position="431"/>
    </location>
</feature>
<feature type="compositionally biased region" description="Low complexity" evidence="10">
    <location>
        <begin position="17"/>
        <end position="31"/>
    </location>
</feature>
<dbReference type="GeneID" id="37197870"/>
<dbReference type="SUPFAM" id="SSF47473">
    <property type="entry name" value="EF-hand"/>
    <property type="match status" value="1"/>
</dbReference>
<dbReference type="RefSeq" id="XP_025553127.1">
    <property type="nucleotide sequence ID" value="XM_025693581.1"/>
</dbReference>
<dbReference type="InterPro" id="IPR011992">
    <property type="entry name" value="EF-hand-dom_pair"/>
</dbReference>
<evidence type="ECO:0000256" key="10">
    <source>
        <dbReference type="SAM" id="MobiDB-lite"/>
    </source>
</evidence>
<organism evidence="13 14">
    <name type="scientific">Aspergillus homomorphus (strain CBS 101889)</name>
    <dbReference type="NCBI Taxonomy" id="1450537"/>
    <lineage>
        <taxon>Eukaryota</taxon>
        <taxon>Fungi</taxon>
        <taxon>Dikarya</taxon>
        <taxon>Ascomycota</taxon>
        <taxon>Pezizomycotina</taxon>
        <taxon>Eurotiomycetes</taxon>
        <taxon>Eurotiomycetidae</taxon>
        <taxon>Eurotiales</taxon>
        <taxon>Aspergillaceae</taxon>
        <taxon>Aspergillus</taxon>
        <taxon>Aspergillus subgen. Circumdati</taxon>
    </lineage>
</organism>
<feature type="compositionally biased region" description="Basic residues" evidence="10">
    <location>
        <begin position="361"/>
        <end position="380"/>
    </location>
</feature>
<dbReference type="PROSITE" id="PS50031">
    <property type="entry name" value="EH"/>
    <property type="match status" value="1"/>
</dbReference>
<keyword evidence="7" id="KW-0009">Actin-binding</keyword>
<dbReference type="InterPro" id="IPR000261">
    <property type="entry name" value="EH_dom"/>
</dbReference>
<evidence type="ECO:0000256" key="1">
    <source>
        <dbReference type="ARBA" id="ARBA00004125"/>
    </source>
</evidence>
<evidence type="ECO:0000256" key="8">
    <source>
        <dbReference type="ARBA" id="ARBA00023212"/>
    </source>
</evidence>
<feature type="compositionally biased region" description="Low complexity" evidence="10">
    <location>
        <begin position="292"/>
        <end position="310"/>
    </location>
</feature>
<dbReference type="AlphaFoldDB" id="A0A395I2S8"/>
<feature type="compositionally biased region" description="Basic and acidic residues" evidence="10">
    <location>
        <begin position="182"/>
        <end position="204"/>
    </location>
</feature>
<dbReference type="GO" id="GO:0005509">
    <property type="term" value="F:calcium ion binding"/>
    <property type="evidence" value="ECO:0007669"/>
    <property type="project" value="InterPro"/>
</dbReference>
<dbReference type="CDD" id="cd00052">
    <property type="entry name" value="EH"/>
    <property type="match status" value="1"/>
</dbReference>
<feature type="domain" description="EH" evidence="11">
    <location>
        <begin position="437"/>
        <end position="542"/>
    </location>
</feature>
<feature type="compositionally biased region" description="Polar residues" evidence="10">
    <location>
        <begin position="314"/>
        <end position="328"/>
    </location>
</feature>
<keyword evidence="14" id="KW-1185">Reference proteome</keyword>
<dbReference type="VEuPathDB" id="FungiDB:BO97DRAFT_387165"/>
<feature type="compositionally biased region" description="Polar residues" evidence="10">
    <location>
        <begin position="74"/>
        <end position="85"/>
    </location>
</feature>
<comment type="subcellular location">
    <subcellularLocation>
        <location evidence="3">Cell membrane</location>
        <topology evidence="3">Peripheral membrane protein</topology>
        <orientation evidence="3">Cytoplasmic side</orientation>
    </subcellularLocation>
    <subcellularLocation>
        <location evidence="2">Cytoplasm</location>
        <location evidence="2">Cytoskeleton</location>
        <location evidence="2">Actin patch</location>
    </subcellularLocation>
    <subcellularLocation>
        <location evidence="1">Endosome membrane</location>
        <topology evidence="1">Peripheral membrane protein</topology>
        <orientation evidence="1">Cytoplasmic side</orientation>
    </subcellularLocation>
</comment>
<name>A0A395I2S8_ASPHC</name>
<evidence type="ECO:0000256" key="2">
    <source>
        <dbReference type="ARBA" id="ARBA00004134"/>
    </source>
</evidence>
<dbReference type="PROSITE" id="PS50222">
    <property type="entry name" value="EF_HAND_2"/>
    <property type="match status" value="1"/>
</dbReference>